<sequence length="116" mass="13082">MGRFLRGRVCRDNVITAASSPAVSFVSLRTKAILKMLYRHTAPARCDISDGITGEERLRRTIHMLETTWPTPFVTGWGCSSEIFDIRKREVASSRTTTPSRSGSHRRFASHVMLTK</sequence>
<dbReference type="Proteomes" id="UP000053237">
    <property type="component" value="Unassembled WGS sequence"/>
</dbReference>
<dbReference type="AlphaFoldDB" id="A0A024FU21"/>
<comment type="caution">
    <text evidence="2">The sequence shown here is derived from an EMBL/GenBank/DDBJ whole genome shotgun (WGS) entry which is preliminary data.</text>
</comment>
<evidence type="ECO:0000313" key="3">
    <source>
        <dbReference type="Proteomes" id="UP000053237"/>
    </source>
</evidence>
<keyword evidence="3" id="KW-1185">Reference proteome</keyword>
<evidence type="ECO:0000256" key="1">
    <source>
        <dbReference type="SAM" id="MobiDB-lite"/>
    </source>
</evidence>
<gene>
    <name evidence="2" type="ORF">BN9_111450</name>
</gene>
<name>A0A024FU21_9STRA</name>
<organism evidence="2 3">
    <name type="scientific">Albugo candida</name>
    <dbReference type="NCBI Taxonomy" id="65357"/>
    <lineage>
        <taxon>Eukaryota</taxon>
        <taxon>Sar</taxon>
        <taxon>Stramenopiles</taxon>
        <taxon>Oomycota</taxon>
        <taxon>Peronosporomycetes</taxon>
        <taxon>Albuginales</taxon>
        <taxon>Albuginaceae</taxon>
        <taxon>Albugo</taxon>
    </lineage>
</organism>
<protein>
    <submittedName>
        <fullName evidence="2">Uncharacterized protein</fullName>
    </submittedName>
</protein>
<reference evidence="2 3" key="1">
    <citation type="submission" date="2012-05" db="EMBL/GenBank/DDBJ databases">
        <title>Recombination and specialization in a pathogen metapopulation.</title>
        <authorList>
            <person name="Gardiner A."/>
            <person name="Kemen E."/>
            <person name="Schultz-Larsen T."/>
            <person name="MacLean D."/>
            <person name="Van Oosterhout C."/>
            <person name="Jones J.D.G."/>
        </authorList>
    </citation>
    <scope>NUCLEOTIDE SEQUENCE [LARGE SCALE GENOMIC DNA]</scope>
    <source>
        <strain evidence="2 3">Ac Nc2</strain>
    </source>
</reference>
<proteinExistence type="predicted"/>
<accession>A0A024FU21</accession>
<dbReference type="EMBL" id="CAIX01000335">
    <property type="protein sequence ID" value="CCI10648.1"/>
    <property type="molecule type" value="Genomic_DNA"/>
</dbReference>
<feature type="compositionally biased region" description="Low complexity" evidence="1">
    <location>
        <begin position="93"/>
        <end position="102"/>
    </location>
</feature>
<dbReference type="InParanoid" id="A0A024FU21"/>
<evidence type="ECO:0000313" key="2">
    <source>
        <dbReference type="EMBL" id="CCI10648.1"/>
    </source>
</evidence>
<feature type="region of interest" description="Disordered" evidence="1">
    <location>
        <begin position="93"/>
        <end position="116"/>
    </location>
</feature>